<gene>
    <name evidence="2" type="ORF">CDAUBV1_LOCUS15192</name>
</gene>
<feature type="compositionally biased region" description="Polar residues" evidence="1">
    <location>
        <begin position="1091"/>
        <end position="1102"/>
    </location>
</feature>
<feature type="compositionally biased region" description="Polar residues" evidence="1">
    <location>
        <begin position="1017"/>
        <end position="1037"/>
    </location>
</feature>
<comment type="caution">
    <text evidence="2">The sequence shown here is derived from an EMBL/GenBank/DDBJ whole genome shotgun (WGS) entry which is preliminary data.</text>
</comment>
<dbReference type="Proteomes" id="UP001497525">
    <property type="component" value="Unassembled WGS sequence"/>
</dbReference>
<feature type="compositionally biased region" description="Polar residues" evidence="1">
    <location>
        <begin position="1063"/>
        <end position="1072"/>
    </location>
</feature>
<sequence length="1124" mass="122901">MSSAIYVGPGMQAFTNYVSVSEERAPIDCDVLPPSDPNITNRQAEELEPLPFSLLNTTKTTDTVQQQTLSETNTFHLQTISEGTPSCWLRNSSSHCNHPSRNLQPTSLVPNTYENCPDKNLNNNLVPPDTSASVQDMVTSTDKGHTRGTEQHSHALNQCYNQGHPKKREQTRSLFADDSLGVSDPGYDSLNSTLMGTELPLTENERVHCYLKEGSYSTSTARAEELRVRFPLTNEYQVSQRKASIGDRTACIRPFTSTLRDSFGTRCSQNLAQSAPKKYHGHPRVSTEQPEEKSSLPTKEAHCRTTEVFNRNQGEVVQEYSEDRTDKRERCGTRLTARHDFSSLKGTTNKSVNRTTEFGKGNYLQKFSSPLSFPPLGLKQTPSLFPYPYLSKLTEAYSSTKFPLTPNLTLSSEPQPSNPMLISPLLAQSLTSVALTSSSSRSCANYGQMSLCPGLFGSVQSNCDETCNEVLESLATTPTAVGNSFPTPNGVGQIGLNPRHSSDIALDLVKGAGEAFASYVSAADKQSHQFPIFSNGISQLGLPNNDAPCLSAVQQQFLLDRKSYSFTGPNNNCSCTPYETRTYDDCSLMENPDPGMYLFHTYGLGNNGAPQNPPSSQLSNSGYGAPRFTSECGVWNSQPDGEEACGLPHQGTLASTTRELVFRNLVETAQQHQTFHTSSLSVPCPVAAPFLLDGGNCNLDFTSLGYPLRKPTVQNVEFKSYGIESLGPDIIPTTRDSVCTYSHYEPMTSKELVHPNAPSIDSTPADLGERNHEEETDSQARAEQAAAIAAAAAAAVAFHREVNQQRQEHETRENYLNQFSFPKAERNPMSDQADCFHSHHMSNEYGCVAMNSGESTQISVTQSLSERNPKEVIKSTGTNIIHLAKRLVHSSGILSAESDKCPAFQNIQSMEAAEDPIHDFNQERDDSATAAKVCNNPSALILPASPECIWPSVSENSSKKDLLDPVNPSNLNFTGRNHEYKSEEEDIIPQVMIIAQVGAAHQLTSLKHHSQNDKILATTNSRASDTTHTNGDCSSGFENIPLDDSVETSLPQMPSPVRENPKRTNTGSQQLVTLIPPDDTTSSKLGHLSTPAHSTNSYDTGQAANSMETFPVKVSNSIQFRANQ</sequence>
<feature type="region of interest" description="Disordered" evidence="1">
    <location>
        <begin position="750"/>
        <end position="777"/>
    </location>
</feature>
<name>A0AAV2TUZ0_CALDB</name>
<dbReference type="AlphaFoldDB" id="A0AAV2TUZ0"/>
<evidence type="ECO:0000313" key="2">
    <source>
        <dbReference type="EMBL" id="CAL5140014.1"/>
    </source>
</evidence>
<feature type="region of interest" description="Disordered" evidence="1">
    <location>
        <begin position="273"/>
        <end position="301"/>
    </location>
</feature>
<feature type="region of interest" description="Disordered" evidence="1">
    <location>
        <begin position="1017"/>
        <end position="1102"/>
    </location>
</feature>
<dbReference type="EMBL" id="CAXLJL010000689">
    <property type="protein sequence ID" value="CAL5140014.1"/>
    <property type="molecule type" value="Genomic_DNA"/>
</dbReference>
<organism evidence="2 3">
    <name type="scientific">Calicophoron daubneyi</name>
    <name type="common">Rumen fluke</name>
    <name type="synonym">Paramphistomum daubneyi</name>
    <dbReference type="NCBI Taxonomy" id="300641"/>
    <lineage>
        <taxon>Eukaryota</taxon>
        <taxon>Metazoa</taxon>
        <taxon>Spiralia</taxon>
        <taxon>Lophotrochozoa</taxon>
        <taxon>Platyhelminthes</taxon>
        <taxon>Trematoda</taxon>
        <taxon>Digenea</taxon>
        <taxon>Plagiorchiida</taxon>
        <taxon>Pronocephalata</taxon>
        <taxon>Paramphistomoidea</taxon>
        <taxon>Paramphistomidae</taxon>
        <taxon>Calicophoron</taxon>
    </lineage>
</organism>
<proteinExistence type="predicted"/>
<feature type="compositionally biased region" description="Basic and acidic residues" evidence="1">
    <location>
        <begin position="290"/>
        <end position="301"/>
    </location>
</feature>
<reference evidence="2" key="1">
    <citation type="submission" date="2024-06" db="EMBL/GenBank/DDBJ databases">
        <authorList>
            <person name="Liu X."/>
            <person name="Lenzi L."/>
            <person name="Haldenby T S."/>
            <person name="Uol C."/>
        </authorList>
    </citation>
    <scope>NUCLEOTIDE SEQUENCE</scope>
</reference>
<evidence type="ECO:0000313" key="3">
    <source>
        <dbReference type="Proteomes" id="UP001497525"/>
    </source>
</evidence>
<accession>A0AAV2TUZ0</accession>
<protein>
    <submittedName>
        <fullName evidence="2">Uncharacterized protein</fullName>
    </submittedName>
</protein>
<evidence type="ECO:0000256" key="1">
    <source>
        <dbReference type="SAM" id="MobiDB-lite"/>
    </source>
</evidence>